<gene>
    <name evidence="1" type="ORF">GCM10009105_00760</name>
</gene>
<reference evidence="1 2" key="1">
    <citation type="journal article" date="2019" name="Int. J. Syst. Evol. Microbiol.">
        <title>The Global Catalogue of Microorganisms (GCM) 10K type strain sequencing project: providing services to taxonomists for standard genome sequencing and annotation.</title>
        <authorList>
            <consortium name="The Broad Institute Genomics Platform"/>
            <consortium name="The Broad Institute Genome Sequencing Center for Infectious Disease"/>
            <person name="Wu L."/>
            <person name="Ma J."/>
        </authorList>
    </citation>
    <scope>NUCLEOTIDE SEQUENCE [LARGE SCALE GENOMIC DNA]</scope>
    <source>
        <strain evidence="1 2">JCM 15421</strain>
    </source>
</reference>
<protein>
    <recommendedName>
        <fullName evidence="3">Lipoprotein</fullName>
    </recommendedName>
</protein>
<name>A0ABN1IB92_9GAMM</name>
<proteinExistence type="predicted"/>
<evidence type="ECO:0008006" key="3">
    <source>
        <dbReference type="Google" id="ProtNLM"/>
    </source>
</evidence>
<organism evidence="1 2">
    <name type="scientific">Dokdonella soli</name>
    <dbReference type="NCBI Taxonomy" id="529810"/>
    <lineage>
        <taxon>Bacteria</taxon>
        <taxon>Pseudomonadati</taxon>
        <taxon>Pseudomonadota</taxon>
        <taxon>Gammaproteobacteria</taxon>
        <taxon>Lysobacterales</taxon>
        <taxon>Rhodanobacteraceae</taxon>
        <taxon>Dokdonella</taxon>
    </lineage>
</organism>
<dbReference type="Proteomes" id="UP001501523">
    <property type="component" value="Unassembled WGS sequence"/>
</dbReference>
<comment type="caution">
    <text evidence="1">The sequence shown here is derived from an EMBL/GenBank/DDBJ whole genome shotgun (WGS) entry which is preliminary data.</text>
</comment>
<evidence type="ECO:0000313" key="2">
    <source>
        <dbReference type="Proteomes" id="UP001501523"/>
    </source>
</evidence>
<accession>A0ABN1IB92</accession>
<dbReference type="RefSeq" id="WP_343785986.1">
    <property type="nucleotide sequence ID" value="NZ_BAAAEU010000001.1"/>
</dbReference>
<keyword evidence="2" id="KW-1185">Reference proteome</keyword>
<sequence length="99" mass="11041">MKPVLKSAVLMTAALVLGGCVYGPDYGYVRGDGYYGDAYYGTTYYSAPYYYDYGPGYYGYGYGYPSFGLGIFYDDFHHHHHGHGWNGGGRWHGGRGSHH</sequence>
<dbReference type="PROSITE" id="PS51257">
    <property type="entry name" value="PROKAR_LIPOPROTEIN"/>
    <property type="match status" value="1"/>
</dbReference>
<evidence type="ECO:0000313" key="1">
    <source>
        <dbReference type="EMBL" id="GAA0704137.1"/>
    </source>
</evidence>
<dbReference type="EMBL" id="BAAAEU010000001">
    <property type="protein sequence ID" value="GAA0704137.1"/>
    <property type="molecule type" value="Genomic_DNA"/>
</dbReference>